<organism evidence="3 4">
    <name type="scientific">Rubripirellula obstinata</name>
    <dbReference type="NCBI Taxonomy" id="406547"/>
    <lineage>
        <taxon>Bacteria</taxon>
        <taxon>Pseudomonadati</taxon>
        <taxon>Planctomycetota</taxon>
        <taxon>Planctomycetia</taxon>
        <taxon>Pirellulales</taxon>
        <taxon>Pirellulaceae</taxon>
        <taxon>Rubripirellula</taxon>
    </lineage>
</organism>
<dbReference type="PANTHER" id="PTHR43471">
    <property type="entry name" value="ABC TRANSPORTER PERMEASE"/>
    <property type="match status" value="1"/>
</dbReference>
<feature type="transmembrane region" description="Helical" evidence="1">
    <location>
        <begin position="590"/>
        <end position="613"/>
    </location>
</feature>
<dbReference type="GO" id="GO:0005886">
    <property type="term" value="C:plasma membrane"/>
    <property type="evidence" value="ECO:0007669"/>
    <property type="project" value="UniProtKB-SubCell"/>
</dbReference>
<feature type="transmembrane region" description="Helical" evidence="1">
    <location>
        <begin position="185"/>
        <end position="207"/>
    </location>
</feature>
<feature type="transmembrane region" description="Helical" evidence="1">
    <location>
        <begin position="362"/>
        <end position="386"/>
    </location>
</feature>
<sequence>MRLWRLSHKELKETSRDRRTIITLLMMPLLVYPLLSMAMNRYLLTSDAEAVPYKIGVENEADGRWVQEILQSPDSTPPEEVLKSAGGQMAEFELFNTSDTLDGKPTTVSDSISRGTIDVGIESEGDPKSYRLYAFRGDLRSQNARRIFVERLQWYQLSQLEKAAPQVVAPEFEIVDEGEEQNEPILATIVPLVLVLMTITGAVYPAIDLTAGERERGTMEALMASPVPRFQVLLAKYFAVVVIAMLTAIANLAAMFTTLWLGGLLPLLTGSDVFPWLQVLQILGLLVLFSGFFSAVLLSLTSFARSFKEAQAYLIPVMLLSLAPGMLSLLPGVKLSGPLAVAPLINIVMLAREVLSGTVVPAAATMAVISTIGYAAAALSIAAHLFGSDAVTRTSDQSFASLLKRPKRWTAVPTPQTAAMVLALLVPIYFVCSNVLMKYLSGMRSIMLGSLDDLPLDSAVALQSRSMWLSATTLILVFGLIPLLATWLGRSRLLSTYRLHRPGVLAIVGATIVGLGAWAVAHEAFVIADALGIGGLSEKRIADTRKMLEAWQIIPPWVLLLTLAVTPAVIEELCFRGFLFSAVLRVMSPLRTILLTSFLFGLFHVLTGNALLIERFVPTFLLGLILGVIAYRTGSVIPGMAMHFVHNGLLEMVGHYYKQLEFIGADFDNQTHLPPHWIAIATTIAVAGMAIVWFAGRRRTLLVP</sequence>
<evidence type="ECO:0000259" key="2">
    <source>
        <dbReference type="Pfam" id="PF02517"/>
    </source>
</evidence>
<dbReference type="PANTHER" id="PTHR43471:SF3">
    <property type="entry name" value="ABC TRANSPORTER PERMEASE PROTEIN NATB"/>
    <property type="match status" value="1"/>
</dbReference>
<dbReference type="GO" id="GO:0080120">
    <property type="term" value="P:CAAX-box protein maturation"/>
    <property type="evidence" value="ECO:0007669"/>
    <property type="project" value="UniProtKB-ARBA"/>
</dbReference>
<dbReference type="EMBL" id="VRLW01000001">
    <property type="protein sequence ID" value="KAA1258411.1"/>
    <property type="molecule type" value="Genomic_DNA"/>
</dbReference>
<dbReference type="InterPro" id="IPR003675">
    <property type="entry name" value="Rce1/LyrA-like_dom"/>
</dbReference>
<dbReference type="Pfam" id="PF02517">
    <property type="entry name" value="Rce1-like"/>
    <property type="match status" value="1"/>
</dbReference>
<feature type="transmembrane region" description="Helical" evidence="1">
    <location>
        <begin position="273"/>
        <end position="300"/>
    </location>
</feature>
<name>A0A5B1CDW7_9BACT</name>
<feature type="transmembrane region" description="Helical" evidence="1">
    <location>
        <begin position="468"/>
        <end position="489"/>
    </location>
</feature>
<feature type="transmembrane region" description="Helical" evidence="1">
    <location>
        <begin position="620"/>
        <end position="645"/>
    </location>
</feature>
<protein>
    <submittedName>
        <fullName evidence="3">ABC-2 family transporter protein</fullName>
    </submittedName>
</protein>
<feature type="domain" description="CAAX prenyl protease 2/Lysostaphin resistance protein A-like" evidence="2">
    <location>
        <begin position="556"/>
        <end position="648"/>
    </location>
</feature>
<dbReference type="RefSeq" id="WP_068265904.1">
    <property type="nucleotide sequence ID" value="NZ_LWSK01000101.1"/>
</dbReference>
<feature type="transmembrane region" description="Helical" evidence="1">
    <location>
        <begin position="504"/>
        <end position="527"/>
    </location>
</feature>
<accession>A0A5B1CDW7</accession>
<feature type="transmembrane region" description="Helical" evidence="1">
    <location>
        <begin position="312"/>
        <end position="330"/>
    </location>
</feature>
<dbReference type="Proteomes" id="UP000322699">
    <property type="component" value="Unassembled WGS sequence"/>
</dbReference>
<feature type="transmembrane region" description="Helical" evidence="1">
    <location>
        <begin position="677"/>
        <end position="696"/>
    </location>
</feature>
<reference evidence="3 4" key="1">
    <citation type="submission" date="2019-08" db="EMBL/GenBank/DDBJ databases">
        <title>Deep-cultivation of Planctomycetes and their phenomic and genomic characterization uncovers novel biology.</title>
        <authorList>
            <person name="Wiegand S."/>
            <person name="Jogler M."/>
            <person name="Boedeker C."/>
            <person name="Pinto D."/>
            <person name="Vollmers J."/>
            <person name="Rivas-Marin E."/>
            <person name="Kohn T."/>
            <person name="Peeters S.H."/>
            <person name="Heuer A."/>
            <person name="Rast P."/>
            <person name="Oberbeckmann S."/>
            <person name="Bunk B."/>
            <person name="Jeske O."/>
            <person name="Meyerdierks A."/>
            <person name="Storesund J.E."/>
            <person name="Kallscheuer N."/>
            <person name="Luecker S."/>
            <person name="Lage O.M."/>
            <person name="Pohl T."/>
            <person name="Merkel B.J."/>
            <person name="Hornburger P."/>
            <person name="Mueller R.-W."/>
            <person name="Bruemmer F."/>
            <person name="Labrenz M."/>
            <person name="Spormann A.M."/>
            <person name="Op Den Camp H."/>
            <person name="Overmann J."/>
            <person name="Amann R."/>
            <person name="Jetten M.S.M."/>
            <person name="Mascher T."/>
            <person name="Medema M.H."/>
            <person name="Devos D.P."/>
            <person name="Kaster A.-K."/>
            <person name="Ovreas L."/>
            <person name="Rohde M."/>
            <person name="Galperin M.Y."/>
            <person name="Jogler C."/>
        </authorList>
    </citation>
    <scope>NUCLEOTIDE SEQUENCE [LARGE SCALE GENOMIC DNA]</scope>
    <source>
        <strain evidence="3 4">LF1</strain>
    </source>
</reference>
<feature type="transmembrane region" description="Helical" evidence="1">
    <location>
        <begin position="237"/>
        <end position="261"/>
    </location>
</feature>
<dbReference type="GO" id="GO:0004175">
    <property type="term" value="F:endopeptidase activity"/>
    <property type="evidence" value="ECO:0007669"/>
    <property type="project" value="UniProtKB-ARBA"/>
</dbReference>
<evidence type="ECO:0000256" key="1">
    <source>
        <dbReference type="SAM" id="Phobius"/>
    </source>
</evidence>
<keyword evidence="1" id="KW-0812">Transmembrane</keyword>
<keyword evidence="1" id="KW-0472">Membrane</keyword>
<keyword evidence="1" id="KW-1133">Transmembrane helix</keyword>
<gene>
    <name evidence="3" type="ORF">LF1_09300</name>
</gene>
<dbReference type="AlphaFoldDB" id="A0A5B1CDW7"/>
<comment type="caution">
    <text evidence="3">The sequence shown here is derived from an EMBL/GenBank/DDBJ whole genome shotgun (WGS) entry which is preliminary data.</text>
</comment>
<proteinExistence type="predicted"/>
<keyword evidence="4" id="KW-1185">Reference proteome</keyword>
<evidence type="ECO:0000313" key="4">
    <source>
        <dbReference type="Proteomes" id="UP000322699"/>
    </source>
</evidence>
<feature type="transmembrane region" description="Helical" evidence="1">
    <location>
        <begin position="21"/>
        <end position="39"/>
    </location>
</feature>
<dbReference type="OrthoDB" id="5486437at2"/>
<dbReference type="Pfam" id="PF12679">
    <property type="entry name" value="ABC2_membrane_2"/>
    <property type="match status" value="1"/>
</dbReference>
<evidence type="ECO:0000313" key="3">
    <source>
        <dbReference type="EMBL" id="KAA1258411.1"/>
    </source>
</evidence>
<dbReference type="GO" id="GO:0140359">
    <property type="term" value="F:ABC-type transporter activity"/>
    <property type="evidence" value="ECO:0007669"/>
    <property type="project" value="InterPro"/>
</dbReference>
<feature type="transmembrane region" description="Helical" evidence="1">
    <location>
        <begin position="417"/>
        <end position="437"/>
    </location>
</feature>